<dbReference type="EMBL" id="LICA01000055">
    <property type="protein sequence ID" value="KRO96554.1"/>
    <property type="molecule type" value="Genomic_DNA"/>
</dbReference>
<dbReference type="Proteomes" id="UP000051213">
    <property type="component" value="Unassembled WGS sequence"/>
</dbReference>
<proteinExistence type="predicted"/>
<name>A0A0R2UGB5_9GAMM</name>
<sequence length="429" mass="47179">MSLAVLELNDQALLIHTEQGQCTSEPGFAQLTTKGIETGEVARSVAWRSPQASFNQYWRQLNQLPLPSSQRWARHNADIAFAQIQQLLHAVNRPQQLILSVPGSFSDEQLSLLTGLVKASSSQLHAVIDSALAAGLDCQDQTWIVELQLHQSVVSLIQPQSQSGQTSIEIVQQELIPDLGIMTIYNSVARHISNRLITDHRYEPLHSSEGEQTIYDQIPTWLSTLAIKPEITINISSPKGELPLVLGKNEIAELIEGRLSKLTDILKTSGRTEVHFTQSGALISQLVSRFATAQLLSATQGSQNCFLAREQISLESEQLHRIRSLKTGLLSDNIKVNHTQKEPCASHLLYENHAWSLATALSIYLKNDQLSIKAGSDENAALVVVIKDSDLCMLHQQPGIEVTLPRDCQPGSAIVIAGHPVNLIEVNHA</sequence>
<dbReference type="AlphaFoldDB" id="A0A0R2UGB5"/>
<evidence type="ECO:0000313" key="1">
    <source>
        <dbReference type="EMBL" id="KRO96554.1"/>
    </source>
</evidence>
<gene>
    <name evidence="1" type="ORF">ABS24_09260</name>
</gene>
<comment type="caution">
    <text evidence="1">The sequence shown here is derived from an EMBL/GenBank/DDBJ whole genome shotgun (WGS) entry which is preliminary data.</text>
</comment>
<organism evidence="1 2">
    <name type="scientific">SAR92 bacterium BACL26 MAG-121220-bin70</name>
    <dbReference type="NCBI Taxonomy" id="1655626"/>
    <lineage>
        <taxon>Bacteria</taxon>
        <taxon>Pseudomonadati</taxon>
        <taxon>Pseudomonadota</taxon>
        <taxon>Gammaproteobacteria</taxon>
        <taxon>Cellvibrionales</taxon>
        <taxon>Porticoccaceae</taxon>
        <taxon>SAR92 clade</taxon>
    </lineage>
</organism>
<protein>
    <submittedName>
        <fullName evidence="1">Uncharacterized protein</fullName>
    </submittedName>
</protein>
<evidence type="ECO:0000313" key="2">
    <source>
        <dbReference type="Proteomes" id="UP000051213"/>
    </source>
</evidence>
<reference evidence="1 2" key="1">
    <citation type="submission" date="2015-10" db="EMBL/GenBank/DDBJ databases">
        <title>Metagenome-Assembled Genomes uncover a global brackish microbiome.</title>
        <authorList>
            <person name="Hugerth L.W."/>
            <person name="Larsson J."/>
            <person name="Alneberg J."/>
            <person name="Lindh M.V."/>
            <person name="Legrand C."/>
            <person name="Pinhassi J."/>
            <person name="Andersson A.F."/>
        </authorList>
    </citation>
    <scope>NUCLEOTIDE SEQUENCE [LARGE SCALE GENOMIC DNA]</scope>
    <source>
        <strain evidence="1">BACL26 MAG-121220-bin70</strain>
    </source>
</reference>
<accession>A0A0R2UGB5</accession>